<dbReference type="RefSeq" id="WP_353711945.1">
    <property type="nucleotide sequence ID" value="NZ_CP159279.1"/>
</dbReference>
<sequence>MIKSVTRLRWFAPLGFALAERFVNTSLTQVSRYFTDPVLHERILDRVLEHIGPETKAIIAHSLGTVVAYEVAGRLTDPVPLLVTLGSPLGLRTCIYDRIQPRPPVYPNAVHRWVNIADRNDLVAADPDLARLFPVTHPAGDGLESGWLTDATVDNGPQPHQGEYYLQKRRVGAPIADALAGDTGPGPTS</sequence>
<name>A0AAU8ESF1_9MICC</name>
<evidence type="ECO:0000313" key="1">
    <source>
        <dbReference type="EMBL" id="XCH11684.1"/>
    </source>
</evidence>
<reference evidence="1" key="1">
    <citation type="submission" date="2024-06" db="EMBL/GenBank/DDBJ databases">
        <title>Biodegradation of dimethachlon by Arthrobacter sp. K5: mechanistic insights and ecological implications.</title>
        <authorList>
            <person name="Hu S."/>
            <person name="Lu P."/>
        </authorList>
    </citation>
    <scope>NUCLEOTIDE SEQUENCE</scope>
    <source>
        <strain evidence="1">K5</strain>
    </source>
</reference>
<dbReference type="Gene3D" id="3.40.50.1820">
    <property type="entry name" value="alpha/beta hydrolase"/>
    <property type="match status" value="1"/>
</dbReference>
<dbReference type="SUPFAM" id="SSF53474">
    <property type="entry name" value="alpha/beta-Hydrolases"/>
    <property type="match status" value="1"/>
</dbReference>
<gene>
    <name evidence="1" type="ORF">ABRP34_01300</name>
</gene>
<dbReference type="EMBL" id="CP159279">
    <property type="protein sequence ID" value="XCH11684.1"/>
    <property type="molecule type" value="Genomic_DNA"/>
</dbReference>
<proteinExistence type="predicted"/>
<dbReference type="AlphaFoldDB" id="A0AAU8ESF1"/>
<protein>
    <recommendedName>
        <fullName evidence="2">Alpha/beta hydrolase</fullName>
    </recommendedName>
</protein>
<organism evidence="1">
    <name type="scientific">Arthrobacter sp. K5</name>
    <dbReference type="NCBI Taxonomy" id="2839623"/>
    <lineage>
        <taxon>Bacteria</taxon>
        <taxon>Bacillati</taxon>
        <taxon>Actinomycetota</taxon>
        <taxon>Actinomycetes</taxon>
        <taxon>Micrococcales</taxon>
        <taxon>Micrococcaceae</taxon>
        <taxon>Arthrobacter</taxon>
    </lineage>
</organism>
<dbReference type="InterPro" id="IPR029058">
    <property type="entry name" value="AB_hydrolase_fold"/>
</dbReference>
<accession>A0AAU8ESF1</accession>
<evidence type="ECO:0008006" key="2">
    <source>
        <dbReference type="Google" id="ProtNLM"/>
    </source>
</evidence>